<evidence type="ECO:0000313" key="2">
    <source>
        <dbReference type="EMBL" id="SBO98613.1"/>
    </source>
</evidence>
<name>A0A1M4EJ69_9ACTN</name>
<reference evidence="2" key="1">
    <citation type="submission" date="2016-04" db="EMBL/GenBank/DDBJ databases">
        <authorList>
            <person name="Evans L.H."/>
            <person name="Alamgir A."/>
            <person name="Owens N."/>
            <person name="Weber N.D."/>
            <person name="Virtaneva K."/>
            <person name="Barbian K."/>
            <person name="Babar A."/>
            <person name="Rosenke K."/>
        </authorList>
    </citation>
    <scope>NUCLEOTIDE SEQUENCE</scope>
    <source>
        <strain evidence="2">Nono1</strain>
    </source>
</reference>
<organism evidence="2">
    <name type="scientific">Nonomuraea gerenzanensis</name>
    <dbReference type="NCBI Taxonomy" id="93944"/>
    <lineage>
        <taxon>Bacteria</taxon>
        <taxon>Bacillati</taxon>
        <taxon>Actinomycetota</taxon>
        <taxon>Actinomycetes</taxon>
        <taxon>Streptosporangiales</taxon>
        <taxon>Streptosporangiaceae</taxon>
        <taxon>Nonomuraea</taxon>
    </lineage>
</organism>
<protein>
    <recommendedName>
        <fullName evidence="3">Secreted protein</fullName>
    </recommendedName>
</protein>
<gene>
    <name evidence="2" type="ORF">BN4615_P8129</name>
</gene>
<keyword evidence="1" id="KW-0732">Signal</keyword>
<evidence type="ECO:0000256" key="1">
    <source>
        <dbReference type="SAM" id="SignalP"/>
    </source>
</evidence>
<feature type="chain" id="PRO_5013222840" description="Secreted protein" evidence="1">
    <location>
        <begin position="27"/>
        <end position="92"/>
    </location>
</feature>
<sequence>MSLRRIAAAAGAALLALSLIAVPARADGSHECFSGVRTPDGEHYDLSAGGCAGAGYYQVTVVILVGDARGTYSCASVFSWNGSLTGERCLLL</sequence>
<proteinExistence type="predicted"/>
<dbReference type="RefSeq" id="WP_225267372.1">
    <property type="nucleotide sequence ID" value="NZ_CP084058.1"/>
</dbReference>
<dbReference type="AlphaFoldDB" id="A0A1M4EJ69"/>
<dbReference type="EMBL" id="LT559118">
    <property type="protein sequence ID" value="SBO98613.1"/>
    <property type="molecule type" value="Genomic_DNA"/>
</dbReference>
<evidence type="ECO:0008006" key="3">
    <source>
        <dbReference type="Google" id="ProtNLM"/>
    </source>
</evidence>
<accession>A0A1M4EJ69</accession>
<feature type="signal peptide" evidence="1">
    <location>
        <begin position="1"/>
        <end position="26"/>
    </location>
</feature>